<accession>A0ABW3EVC2</accession>
<protein>
    <submittedName>
        <fullName evidence="1">Uncharacterized protein</fullName>
    </submittedName>
</protein>
<gene>
    <name evidence="1" type="ORF">ACFQ11_28665</name>
</gene>
<proteinExistence type="predicted"/>
<dbReference type="EMBL" id="JBHTJA010000084">
    <property type="protein sequence ID" value="MFD0904388.1"/>
    <property type="molecule type" value="Genomic_DNA"/>
</dbReference>
<keyword evidence="2" id="KW-1185">Reference proteome</keyword>
<comment type="caution">
    <text evidence="1">The sequence shown here is derived from an EMBL/GenBank/DDBJ whole genome shotgun (WGS) entry which is preliminary data.</text>
</comment>
<dbReference type="RefSeq" id="WP_378304199.1">
    <property type="nucleotide sequence ID" value="NZ_JBHTJA010000084.1"/>
</dbReference>
<organism evidence="1 2">
    <name type="scientific">Actinomadura sediminis</name>
    <dbReference type="NCBI Taxonomy" id="1038904"/>
    <lineage>
        <taxon>Bacteria</taxon>
        <taxon>Bacillati</taxon>
        <taxon>Actinomycetota</taxon>
        <taxon>Actinomycetes</taxon>
        <taxon>Streptosporangiales</taxon>
        <taxon>Thermomonosporaceae</taxon>
        <taxon>Actinomadura</taxon>
    </lineage>
</organism>
<evidence type="ECO:0000313" key="1">
    <source>
        <dbReference type="EMBL" id="MFD0904388.1"/>
    </source>
</evidence>
<dbReference type="Proteomes" id="UP001596972">
    <property type="component" value="Unassembled WGS sequence"/>
</dbReference>
<evidence type="ECO:0000313" key="2">
    <source>
        <dbReference type="Proteomes" id="UP001596972"/>
    </source>
</evidence>
<reference evidence="2" key="1">
    <citation type="journal article" date="2019" name="Int. J. Syst. Evol. Microbiol.">
        <title>The Global Catalogue of Microorganisms (GCM) 10K type strain sequencing project: providing services to taxonomists for standard genome sequencing and annotation.</title>
        <authorList>
            <consortium name="The Broad Institute Genomics Platform"/>
            <consortium name="The Broad Institute Genome Sequencing Center for Infectious Disease"/>
            <person name="Wu L."/>
            <person name="Ma J."/>
        </authorList>
    </citation>
    <scope>NUCLEOTIDE SEQUENCE [LARGE SCALE GENOMIC DNA]</scope>
    <source>
        <strain evidence="2">JCM 31202</strain>
    </source>
</reference>
<name>A0ABW3EVC2_9ACTN</name>
<sequence length="79" mass="8601">MTRDHADTLAADARRTAECADRLRALAARLRAHDAAPHWLFAAVHEHITACVVASEELAEAADRLRALAGGPRPPRGRR</sequence>